<evidence type="ECO:0000256" key="1">
    <source>
        <dbReference type="SAM" id="MobiDB-lite"/>
    </source>
</evidence>
<keyword evidence="2" id="KW-1133">Transmembrane helix</keyword>
<evidence type="ECO:0000313" key="3">
    <source>
        <dbReference type="Proteomes" id="UP000887566"/>
    </source>
</evidence>
<feature type="region of interest" description="Disordered" evidence="1">
    <location>
        <begin position="74"/>
        <end position="113"/>
    </location>
</feature>
<reference evidence="4" key="1">
    <citation type="submission" date="2022-11" db="UniProtKB">
        <authorList>
            <consortium name="WormBaseParasite"/>
        </authorList>
    </citation>
    <scope>IDENTIFICATION</scope>
</reference>
<feature type="transmembrane region" description="Helical" evidence="2">
    <location>
        <begin position="193"/>
        <end position="214"/>
    </location>
</feature>
<dbReference type="WBParaSite" id="PSAMB.scaffold943size38323.g9822.t1">
    <property type="protein sequence ID" value="PSAMB.scaffold943size38323.g9822.t1"/>
    <property type="gene ID" value="PSAMB.scaffold943size38323.g9822"/>
</dbReference>
<keyword evidence="3" id="KW-1185">Reference proteome</keyword>
<name>A0A914XLX4_9BILA</name>
<evidence type="ECO:0000313" key="4">
    <source>
        <dbReference type="WBParaSite" id="PSAMB.scaffold943size38323.g9822.t1"/>
    </source>
</evidence>
<sequence>MIKTASRIARLLCISSPSTSTVRWECLSISRSMTFQALSSRSFLSVIGTRSLLQRRRSGSPCNYLSCMTYATSSSNEHQNAPSNDAAAAEKQTSRQKKEAERLERQAEREKKKLMKEAEQLARASRKARHQYNKLAAANGMPKPPPSIFSQYLRDFSKQSGKLSHADFMLQAQATWKQMDPDKKESLNKATTMIKFFVFSLYYLALFSTLSFAIKCYDGEKGETLECKNGWCSATLYEDGRTYHGCDTLGVCAAIGKSGERCDKMGIGSSCCCDSDLCNKFQAHLCYAGDNSGNEKVLCEQSSCTSITRANGQVVRSCDTENRCPSGPNPPFRDDHCDEHTEENSIYCCCHGTLCNGHEISKKDKFYCHAGGEKNSAPSECAQGWCTKSVLPSGNVASRACDTNYVCPKIGNKCITVNKGTTDESKLCCCDSENCNS</sequence>
<keyword evidence="2" id="KW-0812">Transmembrane</keyword>
<dbReference type="AlphaFoldDB" id="A0A914XLX4"/>
<organism evidence="3 4">
    <name type="scientific">Plectus sambesii</name>
    <dbReference type="NCBI Taxonomy" id="2011161"/>
    <lineage>
        <taxon>Eukaryota</taxon>
        <taxon>Metazoa</taxon>
        <taxon>Ecdysozoa</taxon>
        <taxon>Nematoda</taxon>
        <taxon>Chromadorea</taxon>
        <taxon>Plectida</taxon>
        <taxon>Plectina</taxon>
        <taxon>Plectoidea</taxon>
        <taxon>Plectidae</taxon>
        <taxon>Plectus</taxon>
    </lineage>
</organism>
<feature type="compositionally biased region" description="Polar residues" evidence="1">
    <location>
        <begin position="74"/>
        <end position="83"/>
    </location>
</feature>
<proteinExistence type="predicted"/>
<dbReference type="SUPFAM" id="SSF47095">
    <property type="entry name" value="HMG-box"/>
    <property type="match status" value="1"/>
</dbReference>
<accession>A0A914XLX4</accession>
<dbReference type="Proteomes" id="UP000887566">
    <property type="component" value="Unplaced"/>
</dbReference>
<feature type="compositionally biased region" description="Basic and acidic residues" evidence="1">
    <location>
        <begin position="92"/>
        <end position="113"/>
    </location>
</feature>
<dbReference type="InterPro" id="IPR036910">
    <property type="entry name" value="HMG_box_dom_sf"/>
</dbReference>
<keyword evidence="2" id="KW-0472">Membrane</keyword>
<evidence type="ECO:0000256" key="2">
    <source>
        <dbReference type="SAM" id="Phobius"/>
    </source>
</evidence>
<dbReference type="Gene3D" id="1.10.30.10">
    <property type="entry name" value="High mobility group box domain"/>
    <property type="match status" value="1"/>
</dbReference>
<protein>
    <submittedName>
        <fullName evidence="4">HMG box domain-containing protein</fullName>
    </submittedName>
</protein>